<dbReference type="PROSITE" id="PS00809">
    <property type="entry name" value="ADP_GLC_PYROPHOSPH_2"/>
    <property type="match status" value="1"/>
</dbReference>
<dbReference type="OrthoDB" id="9801810at2"/>
<proteinExistence type="inferred from homology"/>
<dbReference type="EMBL" id="SPQQ01000009">
    <property type="protein sequence ID" value="TGE36110.1"/>
    <property type="molecule type" value="Genomic_DNA"/>
</dbReference>
<feature type="domain" description="Nucleotidyl transferase" evidence="10">
    <location>
        <begin position="8"/>
        <end position="260"/>
    </location>
</feature>
<comment type="catalytic activity">
    <reaction evidence="9">
        <text>alpha-D-glucose 1-phosphate + ATP + H(+) = ADP-alpha-D-glucose + diphosphate</text>
        <dbReference type="Rhea" id="RHEA:12120"/>
        <dbReference type="ChEBI" id="CHEBI:15378"/>
        <dbReference type="ChEBI" id="CHEBI:30616"/>
        <dbReference type="ChEBI" id="CHEBI:33019"/>
        <dbReference type="ChEBI" id="CHEBI:57498"/>
        <dbReference type="ChEBI" id="CHEBI:58601"/>
        <dbReference type="EC" id="2.7.7.27"/>
    </reaction>
</comment>
<feature type="binding site" evidence="9">
    <location>
        <begin position="180"/>
        <end position="181"/>
    </location>
    <ligand>
        <name>alpha-D-glucose 1-phosphate</name>
        <dbReference type="ChEBI" id="CHEBI:58601"/>
    </ligand>
</feature>
<dbReference type="PANTHER" id="PTHR43523">
    <property type="entry name" value="GLUCOSE-1-PHOSPHATE ADENYLYLTRANSFERASE-RELATED"/>
    <property type="match status" value="1"/>
</dbReference>
<dbReference type="InterPro" id="IPR011831">
    <property type="entry name" value="ADP-Glc_PPase"/>
</dbReference>
<evidence type="ECO:0000259" key="10">
    <source>
        <dbReference type="Pfam" id="PF00483"/>
    </source>
</evidence>
<dbReference type="Proteomes" id="UP000298460">
    <property type="component" value="Unassembled WGS sequence"/>
</dbReference>
<comment type="pathway">
    <text evidence="9">Glycan biosynthesis; glycogen biosynthesis.</text>
</comment>
<evidence type="ECO:0000256" key="9">
    <source>
        <dbReference type="HAMAP-Rule" id="MF_00624"/>
    </source>
</evidence>
<dbReference type="Gene3D" id="2.160.10.10">
    <property type="entry name" value="Hexapeptide repeat proteins"/>
    <property type="match status" value="1"/>
</dbReference>
<feature type="binding site" evidence="9">
    <location>
        <position position="191"/>
    </location>
    <ligand>
        <name>alpha-D-glucose 1-phosphate</name>
        <dbReference type="ChEBI" id="CHEBI:58601"/>
    </ligand>
</feature>
<dbReference type="Pfam" id="PF24894">
    <property type="entry name" value="Hexapep_GlmU"/>
    <property type="match status" value="1"/>
</dbReference>
<dbReference type="InterPro" id="IPR011004">
    <property type="entry name" value="Trimer_LpxA-like_sf"/>
</dbReference>
<evidence type="ECO:0000256" key="5">
    <source>
        <dbReference type="ARBA" id="ARBA00022741"/>
    </source>
</evidence>
<comment type="caution">
    <text evidence="12">The sequence shown here is derived from an EMBL/GenBank/DDBJ whole genome shotgun (WGS) entry which is preliminary data.</text>
</comment>
<evidence type="ECO:0000313" key="13">
    <source>
        <dbReference type="Proteomes" id="UP000298460"/>
    </source>
</evidence>
<feature type="site" description="Could play a key role in the communication between the regulatory and the substrate sites" evidence="9">
    <location>
        <position position="60"/>
    </location>
</feature>
<dbReference type="PROSITE" id="PS00810">
    <property type="entry name" value="ADP_GLC_PYROPHOSPH_3"/>
    <property type="match status" value="1"/>
</dbReference>
<keyword evidence="5 9" id="KW-0547">Nucleotide-binding</keyword>
<keyword evidence="2 9" id="KW-0321">Glycogen metabolism</keyword>
<evidence type="ECO:0000256" key="3">
    <source>
        <dbReference type="ARBA" id="ARBA00022679"/>
    </source>
</evidence>
<dbReference type="InterPro" id="IPR005836">
    <property type="entry name" value="ADP_Glu_pyroP_CS"/>
</dbReference>
<dbReference type="NCBIfam" id="TIGR02091">
    <property type="entry name" value="glgC"/>
    <property type="match status" value="1"/>
</dbReference>
<dbReference type="GO" id="GO:0005978">
    <property type="term" value="P:glycogen biosynthetic process"/>
    <property type="evidence" value="ECO:0007669"/>
    <property type="project" value="UniProtKB-UniRule"/>
</dbReference>
<evidence type="ECO:0000256" key="2">
    <source>
        <dbReference type="ARBA" id="ARBA00022600"/>
    </source>
</evidence>
<comment type="subunit">
    <text evidence="9">Homotetramer.</text>
</comment>
<keyword evidence="8 9" id="KW-0119">Carbohydrate metabolism</keyword>
<dbReference type="Gene3D" id="3.90.550.10">
    <property type="entry name" value="Spore Coat Polysaccharide Biosynthesis Protein SpsA, Chain A"/>
    <property type="match status" value="1"/>
</dbReference>
<gene>
    <name evidence="9" type="primary">glgC</name>
    <name evidence="12" type="ORF">E4K67_21505</name>
</gene>
<accession>A0A4Z0R056</accession>
<dbReference type="CDD" id="cd04651">
    <property type="entry name" value="LbH_G1P_AT_C"/>
    <property type="match status" value="1"/>
</dbReference>
<comment type="similarity">
    <text evidence="1 9">Belongs to the bacterial/plant glucose-1-phosphate adenylyltransferase family.</text>
</comment>
<dbReference type="PANTHER" id="PTHR43523:SF2">
    <property type="entry name" value="GLUCOSE-1-PHOSPHATE ADENYLYLTRANSFERASE"/>
    <property type="match status" value="1"/>
</dbReference>
<protein>
    <recommendedName>
        <fullName evidence="9">Glucose-1-phosphate adenylyltransferase</fullName>
        <ecNumber evidence="9">2.7.7.27</ecNumber>
    </recommendedName>
    <alternativeName>
        <fullName evidence="9">ADP-glucose pyrophosphorylase</fullName>
        <shortName evidence="9">ADPGlc PPase</shortName>
    </alternativeName>
    <alternativeName>
        <fullName evidence="9">ADP-glucose synthase</fullName>
    </alternativeName>
</protein>
<keyword evidence="7 9" id="KW-0320">Glycogen biosynthesis</keyword>
<dbReference type="InterPro" id="IPR005835">
    <property type="entry name" value="NTP_transferase_dom"/>
</dbReference>
<dbReference type="RefSeq" id="WP_135550485.1">
    <property type="nucleotide sequence ID" value="NZ_SPQQ01000009.1"/>
</dbReference>
<feature type="domain" description="Glucose-1-phosphate adenylyltransferase/Bifunctional protein GlmU-like C-terminal hexapeptide" evidence="11">
    <location>
        <begin position="290"/>
        <end position="362"/>
    </location>
</feature>
<keyword evidence="6 9" id="KW-0067">ATP-binding</keyword>
<dbReference type="SUPFAM" id="SSF51161">
    <property type="entry name" value="Trimeric LpxA-like enzymes"/>
    <property type="match status" value="1"/>
</dbReference>
<dbReference type="AlphaFoldDB" id="A0A4Z0R056"/>
<dbReference type="EC" id="2.7.7.27" evidence="9"/>
<keyword evidence="4 9" id="KW-0548">Nucleotidyltransferase</keyword>
<dbReference type="PROSITE" id="PS00808">
    <property type="entry name" value="ADP_GLC_PYROPHOSPH_1"/>
    <property type="match status" value="1"/>
</dbReference>
<dbReference type="Pfam" id="PF00483">
    <property type="entry name" value="NTP_transferase"/>
    <property type="match status" value="1"/>
</dbReference>
<evidence type="ECO:0000313" key="12">
    <source>
        <dbReference type="EMBL" id="TGE36110.1"/>
    </source>
</evidence>
<dbReference type="InterPro" id="IPR023049">
    <property type="entry name" value="GlgC_bac"/>
</dbReference>
<keyword evidence="3 9" id="KW-0808">Transferase</keyword>
<keyword evidence="13" id="KW-1185">Reference proteome</keyword>
<dbReference type="GO" id="GO:0008878">
    <property type="term" value="F:glucose-1-phosphate adenylyltransferase activity"/>
    <property type="evidence" value="ECO:0007669"/>
    <property type="project" value="UniProtKB-UniRule"/>
</dbReference>
<evidence type="ECO:0000256" key="1">
    <source>
        <dbReference type="ARBA" id="ARBA00010443"/>
    </source>
</evidence>
<organism evidence="12 13">
    <name type="scientific">Desulfosporosinus fructosivorans</name>
    <dbReference type="NCBI Taxonomy" id="2018669"/>
    <lineage>
        <taxon>Bacteria</taxon>
        <taxon>Bacillati</taxon>
        <taxon>Bacillota</taxon>
        <taxon>Clostridia</taxon>
        <taxon>Eubacteriales</taxon>
        <taxon>Desulfitobacteriaceae</taxon>
        <taxon>Desulfosporosinus</taxon>
    </lineage>
</organism>
<feature type="site" description="Could play a key role in the communication between the regulatory and the substrate sites" evidence="9">
    <location>
        <position position="99"/>
    </location>
</feature>
<dbReference type="InterPro" id="IPR029044">
    <property type="entry name" value="Nucleotide-diphossugar_trans"/>
</dbReference>
<feature type="binding site" evidence="9">
    <location>
        <position position="165"/>
    </location>
    <ligand>
        <name>alpha-D-glucose 1-phosphate</name>
        <dbReference type="ChEBI" id="CHEBI:58601"/>
    </ligand>
</feature>
<feature type="binding site" evidence="9">
    <location>
        <position position="100"/>
    </location>
    <ligand>
        <name>alpha-D-glucose 1-phosphate</name>
        <dbReference type="ChEBI" id="CHEBI:58601"/>
    </ligand>
</feature>
<reference evidence="12 13" key="1">
    <citation type="submission" date="2019-03" db="EMBL/GenBank/DDBJ databases">
        <title>Draft Genome Sequence of Desulfosporosinus fructosivorans Strain 63.6F, Isolated from Marine Sediment in the Baltic Sea.</title>
        <authorList>
            <person name="Hausmann B."/>
            <person name="Vandieken V."/>
            <person name="Pjevac P."/>
            <person name="Schreck K."/>
            <person name="Herbold C.W."/>
            <person name="Loy A."/>
        </authorList>
    </citation>
    <scope>NUCLEOTIDE SEQUENCE [LARGE SCALE GENOMIC DNA]</scope>
    <source>
        <strain evidence="12 13">63.6F</strain>
    </source>
</reference>
<dbReference type="UniPathway" id="UPA00164"/>
<sequence length="404" mass="45268">MKKQECVALLLAGGQGSRLGGLTRKRAKPAVSFCGKYRIIDFSLSNCTNSNINTVGVLIQYKPFLLNSYIGLGSAWNLDNPFGGVHILPPFLGDAEGSWYNGTANAVYQNYEFIDFYNPEYVIILSGDHVYKMDYSLMLKFHKEKNSEITLATIEVPWEEVSRFGILRVDGDARINEFTEKPTQPESNLASMGVYIFNWSILKQALIADARDYQSQNDFGQNIIPQQLKQEKRVYAYKFQGYWRDVGTIESYYHANMESLREGHFLNIFDPKFRIFSNEDILPPHVVSSTAEIENSLVCNGCIVHGKVSNSILAPGVYIGEGVHVKNSILLPYAKIHKESILFKTIVGENAEILSHCVIGTEGLSAPAQEGITVIEDYQIIPEGSIIEAGKNVTNPERFERGKL</sequence>
<name>A0A4Z0R056_9FIRM</name>
<evidence type="ECO:0000256" key="7">
    <source>
        <dbReference type="ARBA" id="ARBA00023056"/>
    </source>
</evidence>
<evidence type="ECO:0000259" key="11">
    <source>
        <dbReference type="Pfam" id="PF24894"/>
    </source>
</evidence>
<evidence type="ECO:0000256" key="8">
    <source>
        <dbReference type="ARBA" id="ARBA00023277"/>
    </source>
</evidence>
<dbReference type="SUPFAM" id="SSF53448">
    <property type="entry name" value="Nucleotide-diphospho-sugar transferases"/>
    <property type="match status" value="1"/>
</dbReference>
<evidence type="ECO:0000256" key="6">
    <source>
        <dbReference type="ARBA" id="ARBA00022840"/>
    </source>
</evidence>
<dbReference type="CDD" id="cd02508">
    <property type="entry name" value="ADP_Glucose_PP"/>
    <property type="match status" value="1"/>
</dbReference>
<dbReference type="HAMAP" id="MF_00624">
    <property type="entry name" value="GlgC"/>
    <property type="match status" value="1"/>
</dbReference>
<comment type="function">
    <text evidence="9">Involved in the biosynthesis of ADP-glucose, a building block required for the elongation reactions to produce glycogen. Catalyzes the reaction between ATP and alpha-D-glucose 1-phosphate (G1P) to produce pyrophosphate and ADP-Glc.</text>
</comment>
<dbReference type="NCBIfam" id="NF003670">
    <property type="entry name" value="PRK05293.1"/>
    <property type="match status" value="1"/>
</dbReference>
<dbReference type="InterPro" id="IPR056818">
    <property type="entry name" value="GlmU/GlgC-like_hexapep"/>
</dbReference>
<dbReference type="GO" id="GO:0005524">
    <property type="term" value="F:ATP binding"/>
    <property type="evidence" value="ECO:0007669"/>
    <property type="project" value="UniProtKB-KW"/>
</dbReference>
<evidence type="ECO:0000256" key="4">
    <source>
        <dbReference type="ARBA" id="ARBA00022695"/>
    </source>
</evidence>